<sequence>MSRMRCTYVAGIWREHLEKTLTWYPPIDSTGSRPKVYVAPSWSWASLNGGVEASMGRYKDVDYAIHVEDVALTYATEDVTGAVTGGWLDLRGSLKPMKLHLVEYEDDFSWCMTLNRDFARKQDETDKYEQREFLHPARVSLDIDPMSDTEFDDDNTEGHLFFMPVCKTKDYSQSLMGLGQEKRKSKYGKSWTKKQKLVYRAYATRTAFTPSE</sequence>
<accession>B2W8G0</accession>
<dbReference type="HOGENOM" id="CLU_1300256_0_0_1"/>
<proteinExistence type="predicted"/>
<evidence type="ECO:0000313" key="2">
    <source>
        <dbReference type="Proteomes" id="UP000001471"/>
    </source>
</evidence>
<dbReference type="InParanoid" id="B2W8G0"/>
<dbReference type="AlphaFoldDB" id="B2W8G0"/>
<dbReference type="OrthoDB" id="5362512at2759"/>
<protein>
    <submittedName>
        <fullName evidence="1">Uncharacterized protein</fullName>
    </submittedName>
</protein>
<reference evidence="2" key="1">
    <citation type="journal article" date="2013" name="G3 (Bethesda)">
        <title>Comparative genomics of a plant-pathogenic fungus, Pyrenophora tritici-repentis, reveals transduplication and the impact of repeat elements on pathogenicity and population divergence.</title>
        <authorList>
            <person name="Manning V.A."/>
            <person name="Pandelova I."/>
            <person name="Dhillon B."/>
            <person name="Wilhelm L.J."/>
            <person name="Goodwin S.B."/>
            <person name="Berlin A.M."/>
            <person name="Figueroa M."/>
            <person name="Freitag M."/>
            <person name="Hane J.K."/>
            <person name="Henrissat B."/>
            <person name="Holman W.H."/>
            <person name="Kodira C.D."/>
            <person name="Martin J."/>
            <person name="Oliver R.P."/>
            <person name="Robbertse B."/>
            <person name="Schackwitz W."/>
            <person name="Schwartz D.C."/>
            <person name="Spatafora J.W."/>
            <person name="Turgeon B.G."/>
            <person name="Yandava C."/>
            <person name="Young S."/>
            <person name="Zhou S."/>
            <person name="Zeng Q."/>
            <person name="Grigoriev I.V."/>
            <person name="Ma L.-J."/>
            <person name="Ciuffetti L.M."/>
        </authorList>
    </citation>
    <scope>NUCLEOTIDE SEQUENCE [LARGE SCALE GENOMIC DNA]</scope>
    <source>
        <strain evidence="2">Pt-1C-BFP</strain>
    </source>
</reference>
<gene>
    <name evidence="1" type="ORF">PTRG_06268</name>
</gene>
<dbReference type="PANTHER" id="PTHR33112">
    <property type="entry name" value="DOMAIN PROTEIN, PUTATIVE-RELATED"/>
    <property type="match status" value="1"/>
</dbReference>
<dbReference type="EMBL" id="DS231620">
    <property type="protein sequence ID" value="EDU49188.1"/>
    <property type="molecule type" value="Genomic_DNA"/>
</dbReference>
<dbReference type="PANTHER" id="PTHR33112:SF16">
    <property type="entry name" value="HETEROKARYON INCOMPATIBILITY DOMAIN-CONTAINING PROTEIN"/>
    <property type="match status" value="1"/>
</dbReference>
<evidence type="ECO:0000313" key="1">
    <source>
        <dbReference type="EMBL" id="EDU49188.1"/>
    </source>
</evidence>
<dbReference type="GeneID" id="6344525"/>
<dbReference type="Proteomes" id="UP000001471">
    <property type="component" value="Unassembled WGS sequence"/>
</dbReference>
<dbReference type="KEGG" id="ptrr:6344525"/>
<organism evidence="1 2">
    <name type="scientific">Pyrenophora tritici-repentis (strain Pt-1C-BFP)</name>
    <name type="common">Wheat tan spot fungus</name>
    <name type="synonym">Drechslera tritici-repentis</name>
    <dbReference type="NCBI Taxonomy" id="426418"/>
    <lineage>
        <taxon>Eukaryota</taxon>
        <taxon>Fungi</taxon>
        <taxon>Dikarya</taxon>
        <taxon>Ascomycota</taxon>
        <taxon>Pezizomycotina</taxon>
        <taxon>Dothideomycetes</taxon>
        <taxon>Pleosporomycetidae</taxon>
        <taxon>Pleosporales</taxon>
        <taxon>Pleosporineae</taxon>
        <taxon>Pleosporaceae</taxon>
        <taxon>Pyrenophora</taxon>
    </lineage>
</organism>
<dbReference type="OMA" id="WKASRNG"/>
<name>B2W8G0_PYRTR</name>